<evidence type="ECO:0000313" key="2">
    <source>
        <dbReference type="Proteomes" id="UP000015106"/>
    </source>
</evidence>
<reference evidence="1" key="3">
    <citation type="submission" date="2022-06" db="UniProtKB">
        <authorList>
            <consortium name="EnsemblPlants"/>
        </authorList>
    </citation>
    <scope>IDENTIFICATION</scope>
</reference>
<name>A0A8R7UTY0_TRIUA</name>
<dbReference type="AlphaFoldDB" id="A0A8R7UTY0"/>
<reference evidence="2" key="1">
    <citation type="journal article" date="2013" name="Nature">
        <title>Draft genome of the wheat A-genome progenitor Triticum urartu.</title>
        <authorList>
            <person name="Ling H.Q."/>
            <person name="Zhao S."/>
            <person name="Liu D."/>
            <person name="Wang J."/>
            <person name="Sun H."/>
            <person name="Zhang C."/>
            <person name="Fan H."/>
            <person name="Li D."/>
            <person name="Dong L."/>
            <person name="Tao Y."/>
            <person name="Gao C."/>
            <person name="Wu H."/>
            <person name="Li Y."/>
            <person name="Cui Y."/>
            <person name="Guo X."/>
            <person name="Zheng S."/>
            <person name="Wang B."/>
            <person name="Yu K."/>
            <person name="Liang Q."/>
            <person name="Yang W."/>
            <person name="Lou X."/>
            <person name="Chen J."/>
            <person name="Feng M."/>
            <person name="Jian J."/>
            <person name="Zhang X."/>
            <person name="Luo G."/>
            <person name="Jiang Y."/>
            <person name="Liu J."/>
            <person name="Wang Z."/>
            <person name="Sha Y."/>
            <person name="Zhang B."/>
            <person name="Wu H."/>
            <person name="Tang D."/>
            <person name="Shen Q."/>
            <person name="Xue P."/>
            <person name="Zou S."/>
            <person name="Wang X."/>
            <person name="Liu X."/>
            <person name="Wang F."/>
            <person name="Yang Y."/>
            <person name="An X."/>
            <person name="Dong Z."/>
            <person name="Zhang K."/>
            <person name="Zhang X."/>
            <person name="Luo M.C."/>
            <person name="Dvorak J."/>
            <person name="Tong Y."/>
            <person name="Wang J."/>
            <person name="Yang H."/>
            <person name="Li Z."/>
            <person name="Wang D."/>
            <person name="Zhang A."/>
            <person name="Wang J."/>
        </authorList>
    </citation>
    <scope>NUCLEOTIDE SEQUENCE</scope>
    <source>
        <strain evidence="2">cv. G1812</strain>
    </source>
</reference>
<protein>
    <recommendedName>
        <fullName evidence="3">Reverse transcriptase domain-containing protein</fullName>
    </recommendedName>
</protein>
<keyword evidence="2" id="KW-1185">Reference proteome</keyword>
<dbReference type="Proteomes" id="UP000015106">
    <property type="component" value="Chromosome 6"/>
</dbReference>
<accession>A0A8R7UTY0</accession>
<evidence type="ECO:0008006" key="3">
    <source>
        <dbReference type="Google" id="ProtNLM"/>
    </source>
</evidence>
<sequence>MVIRLLEGDDSPEDINNTFIVLIPKIASPKNLGQFRPISLCNVIYKIASKVLANRLKIILPDVISKEQSAFVP</sequence>
<dbReference type="Gramene" id="TuG1812G0600003321.01.T01">
    <property type="protein sequence ID" value="TuG1812G0600003321.01.T01.cds397261"/>
    <property type="gene ID" value="TuG1812G0600003321.01"/>
</dbReference>
<evidence type="ECO:0000313" key="1">
    <source>
        <dbReference type="EnsemblPlants" id="TuG1812G0600003321.01.T01.cds397261"/>
    </source>
</evidence>
<dbReference type="PANTHER" id="PTHR46890:SF48">
    <property type="entry name" value="RNA-DIRECTED DNA POLYMERASE"/>
    <property type="match status" value="1"/>
</dbReference>
<reference evidence="1" key="2">
    <citation type="submission" date="2018-03" db="EMBL/GenBank/DDBJ databases">
        <title>The Triticum urartu genome reveals the dynamic nature of wheat genome evolution.</title>
        <authorList>
            <person name="Ling H."/>
            <person name="Ma B."/>
            <person name="Shi X."/>
            <person name="Liu H."/>
            <person name="Dong L."/>
            <person name="Sun H."/>
            <person name="Cao Y."/>
            <person name="Gao Q."/>
            <person name="Zheng S."/>
            <person name="Li Y."/>
            <person name="Yu Y."/>
            <person name="Du H."/>
            <person name="Qi M."/>
            <person name="Li Y."/>
            <person name="Yu H."/>
            <person name="Cui Y."/>
            <person name="Wang N."/>
            <person name="Chen C."/>
            <person name="Wu H."/>
            <person name="Zhao Y."/>
            <person name="Zhang J."/>
            <person name="Li Y."/>
            <person name="Zhou W."/>
            <person name="Zhang B."/>
            <person name="Hu W."/>
            <person name="Eijk M."/>
            <person name="Tang J."/>
            <person name="Witsenboer H."/>
            <person name="Zhao S."/>
            <person name="Li Z."/>
            <person name="Zhang A."/>
            <person name="Wang D."/>
            <person name="Liang C."/>
        </authorList>
    </citation>
    <scope>NUCLEOTIDE SEQUENCE [LARGE SCALE GENOMIC DNA]</scope>
    <source>
        <strain evidence="1">cv. G1812</strain>
    </source>
</reference>
<dbReference type="EnsemblPlants" id="TuG1812G0600003321.01.T01">
    <property type="protein sequence ID" value="TuG1812G0600003321.01.T01.cds397261"/>
    <property type="gene ID" value="TuG1812G0600003321.01"/>
</dbReference>
<dbReference type="InterPro" id="IPR052343">
    <property type="entry name" value="Retrotransposon-Effector_Assoc"/>
</dbReference>
<proteinExistence type="predicted"/>
<organism evidence="1 2">
    <name type="scientific">Triticum urartu</name>
    <name type="common">Red wild einkorn</name>
    <name type="synonym">Crithodium urartu</name>
    <dbReference type="NCBI Taxonomy" id="4572"/>
    <lineage>
        <taxon>Eukaryota</taxon>
        <taxon>Viridiplantae</taxon>
        <taxon>Streptophyta</taxon>
        <taxon>Embryophyta</taxon>
        <taxon>Tracheophyta</taxon>
        <taxon>Spermatophyta</taxon>
        <taxon>Magnoliopsida</taxon>
        <taxon>Liliopsida</taxon>
        <taxon>Poales</taxon>
        <taxon>Poaceae</taxon>
        <taxon>BOP clade</taxon>
        <taxon>Pooideae</taxon>
        <taxon>Triticodae</taxon>
        <taxon>Triticeae</taxon>
        <taxon>Triticinae</taxon>
        <taxon>Triticum</taxon>
    </lineage>
</organism>
<dbReference type="PANTHER" id="PTHR46890">
    <property type="entry name" value="NON-LTR RETROLELEMENT REVERSE TRANSCRIPTASE-LIKE PROTEIN-RELATED"/>
    <property type="match status" value="1"/>
</dbReference>